<accession>A0A0P1AQQ1</accession>
<dbReference type="Proteomes" id="UP000054928">
    <property type="component" value="Unassembled WGS sequence"/>
</dbReference>
<keyword evidence="2" id="KW-1185">Reference proteome</keyword>
<dbReference type="AlphaFoldDB" id="A0A0P1AQQ1"/>
<dbReference type="RefSeq" id="XP_024579563.1">
    <property type="nucleotide sequence ID" value="XM_024729158.1"/>
</dbReference>
<name>A0A0P1AQQ1_PLAHL</name>
<protein>
    <submittedName>
        <fullName evidence="1">Uncharacterized protein</fullName>
    </submittedName>
</protein>
<dbReference type="EMBL" id="CCYD01000653">
    <property type="protein sequence ID" value="CEG43194.1"/>
    <property type="molecule type" value="Genomic_DNA"/>
</dbReference>
<evidence type="ECO:0000313" key="2">
    <source>
        <dbReference type="Proteomes" id="UP000054928"/>
    </source>
</evidence>
<organism evidence="1 2">
    <name type="scientific">Plasmopara halstedii</name>
    <name type="common">Downy mildew of sunflower</name>
    <dbReference type="NCBI Taxonomy" id="4781"/>
    <lineage>
        <taxon>Eukaryota</taxon>
        <taxon>Sar</taxon>
        <taxon>Stramenopiles</taxon>
        <taxon>Oomycota</taxon>
        <taxon>Peronosporomycetes</taxon>
        <taxon>Peronosporales</taxon>
        <taxon>Peronosporaceae</taxon>
        <taxon>Plasmopara</taxon>
    </lineage>
</organism>
<proteinExistence type="predicted"/>
<reference evidence="2" key="1">
    <citation type="submission" date="2014-09" db="EMBL/GenBank/DDBJ databases">
        <authorList>
            <person name="Sharma Rahul"/>
            <person name="Thines Marco"/>
        </authorList>
    </citation>
    <scope>NUCLEOTIDE SEQUENCE [LARGE SCALE GENOMIC DNA]</scope>
</reference>
<evidence type="ECO:0000313" key="1">
    <source>
        <dbReference type="EMBL" id="CEG43194.1"/>
    </source>
</evidence>
<sequence length="66" mass="7694">MEHLLTCRTFVRTNLLYLRTLARGKLARPRLRYITSSLNEFVANCFESAPTHLSNLCSLQKHSTLW</sequence>
<dbReference type="GeneID" id="36408463"/>